<organism evidence="2 3">
    <name type="scientific">Adhaeretor mobilis</name>
    <dbReference type="NCBI Taxonomy" id="1930276"/>
    <lineage>
        <taxon>Bacteria</taxon>
        <taxon>Pseudomonadati</taxon>
        <taxon>Planctomycetota</taxon>
        <taxon>Planctomycetia</taxon>
        <taxon>Pirellulales</taxon>
        <taxon>Lacipirellulaceae</taxon>
        <taxon>Adhaeretor</taxon>
    </lineage>
</organism>
<keyword evidence="3" id="KW-1185">Reference proteome</keyword>
<feature type="transmembrane region" description="Helical" evidence="1">
    <location>
        <begin position="77"/>
        <end position="97"/>
    </location>
</feature>
<feature type="transmembrane region" description="Helical" evidence="1">
    <location>
        <begin position="12"/>
        <end position="36"/>
    </location>
</feature>
<evidence type="ECO:0000256" key="1">
    <source>
        <dbReference type="SAM" id="Phobius"/>
    </source>
</evidence>
<accession>A0A517MZZ4</accession>
<dbReference type="AlphaFoldDB" id="A0A517MZZ4"/>
<gene>
    <name evidence="2" type="ORF">HG15A2_37950</name>
</gene>
<dbReference type="KEGG" id="amob:HG15A2_37950"/>
<feature type="transmembrane region" description="Helical" evidence="1">
    <location>
        <begin position="109"/>
        <end position="130"/>
    </location>
</feature>
<dbReference type="Proteomes" id="UP000319852">
    <property type="component" value="Chromosome"/>
</dbReference>
<sequence length="177" mass="17803">MSSHSVPNLRPLAPGIILALLSIAFGFLLGGAFGAAEDSIKGHLRSSADPVFETVYQSDASKRDAVLSKSWEYMKRAHLHGGAIGAAALASIVLLGLSGSTGLLERTSAAAFGAGSLLYSGFWLVAGLAAPSVGSTGAAKEALSFLAIPGAGLCLLGIGGTLLSVLRQLIARPITSG</sequence>
<evidence type="ECO:0000313" key="3">
    <source>
        <dbReference type="Proteomes" id="UP000319852"/>
    </source>
</evidence>
<feature type="transmembrane region" description="Helical" evidence="1">
    <location>
        <begin position="142"/>
        <end position="166"/>
    </location>
</feature>
<reference evidence="2 3" key="1">
    <citation type="submission" date="2019-02" db="EMBL/GenBank/DDBJ databases">
        <title>Deep-cultivation of Planctomycetes and their phenomic and genomic characterization uncovers novel biology.</title>
        <authorList>
            <person name="Wiegand S."/>
            <person name="Jogler M."/>
            <person name="Boedeker C."/>
            <person name="Pinto D."/>
            <person name="Vollmers J."/>
            <person name="Rivas-Marin E."/>
            <person name="Kohn T."/>
            <person name="Peeters S.H."/>
            <person name="Heuer A."/>
            <person name="Rast P."/>
            <person name="Oberbeckmann S."/>
            <person name="Bunk B."/>
            <person name="Jeske O."/>
            <person name="Meyerdierks A."/>
            <person name="Storesund J.E."/>
            <person name="Kallscheuer N."/>
            <person name="Luecker S."/>
            <person name="Lage O.M."/>
            <person name="Pohl T."/>
            <person name="Merkel B.J."/>
            <person name="Hornburger P."/>
            <person name="Mueller R.-W."/>
            <person name="Bruemmer F."/>
            <person name="Labrenz M."/>
            <person name="Spormann A.M."/>
            <person name="Op den Camp H."/>
            <person name="Overmann J."/>
            <person name="Amann R."/>
            <person name="Jetten M.S.M."/>
            <person name="Mascher T."/>
            <person name="Medema M.H."/>
            <person name="Devos D.P."/>
            <person name="Kaster A.-K."/>
            <person name="Ovreas L."/>
            <person name="Rohde M."/>
            <person name="Galperin M.Y."/>
            <person name="Jogler C."/>
        </authorList>
    </citation>
    <scope>NUCLEOTIDE SEQUENCE [LARGE SCALE GENOMIC DNA]</scope>
    <source>
        <strain evidence="2 3">HG15A2</strain>
    </source>
</reference>
<dbReference type="EMBL" id="CP036263">
    <property type="protein sequence ID" value="QDT00457.1"/>
    <property type="molecule type" value="Genomic_DNA"/>
</dbReference>
<keyword evidence="1" id="KW-1133">Transmembrane helix</keyword>
<dbReference type="RefSeq" id="WP_145061978.1">
    <property type="nucleotide sequence ID" value="NZ_CP036263.1"/>
</dbReference>
<keyword evidence="1" id="KW-0472">Membrane</keyword>
<name>A0A517MZZ4_9BACT</name>
<dbReference type="OrthoDB" id="289179at2"/>
<keyword evidence="1" id="KW-0812">Transmembrane</keyword>
<proteinExistence type="predicted"/>
<evidence type="ECO:0000313" key="2">
    <source>
        <dbReference type="EMBL" id="QDT00457.1"/>
    </source>
</evidence>
<protein>
    <submittedName>
        <fullName evidence="2">Uncharacterized protein</fullName>
    </submittedName>
</protein>